<feature type="region of interest" description="Disordered" evidence="1">
    <location>
        <begin position="1"/>
        <end position="27"/>
    </location>
</feature>
<gene>
    <name evidence="2" type="ORF">TNCV_1283831</name>
</gene>
<evidence type="ECO:0000256" key="1">
    <source>
        <dbReference type="SAM" id="MobiDB-lite"/>
    </source>
</evidence>
<accession>A0A8X6SZN9</accession>
<comment type="caution">
    <text evidence="2">The sequence shown here is derived from an EMBL/GenBank/DDBJ whole genome shotgun (WGS) entry which is preliminary data.</text>
</comment>
<evidence type="ECO:0000313" key="2">
    <source>
        <dbReference type="EMBL" id="GFY15738.1"/>
    </source>
</evidence>
<keyword evidence="3" id="KW-1185">Reference proteome</keyword>
<protein>
    <submittedName>
        <fullName evidence="2">Uncharacterized protein</fullName>
    </submittedName>
</protein>
<evidence type="ECO:0000313" key="3">
    <source>
        <dbReference type="Proteomes" id="UP000887159"/>
    </source>
</evidence>
<proteinExistence type="predicted"/>
<name>A0A8X6SZN9_TRICX</name>
<dbReference type="AlphaFoldDB" id="A0A8X6SZN9"/>
<dbReference type="Proteomes" id="UP000887159">
    <property type="component" value="Unassembled WGS sequence"/>
</dbReference>
<organism evidence="2 3">
    <name type="scientific">Trichonephila clavipes</name>
    <name type="common">Golden silk orbweaver</name>
    <name type="synonym">Nephila clavipes</name>
    <dbReference type="NCBI Taxonomy" id="2585209"/>
    <lineage>
        <taxon>Eukaryota</taxon>
        <taxon>Metazoa</taxon>
        <taxon>Ecdysozoa</taxon>
        <taxon>Arthropoda</taxon>
        <taxon>Chelicerata</taxon>
        <taxon>Arachnida</taxon>
        <taxon>Araneae</taxon>
        <taxon>Araneomorphae</taxon>
        <taxon>Entelegynae</taxon>
        <taxon>Araneoidea</taxon>
        <taxon>Nephilidae</taxon>
        <taxon>Trichonephila</taxon>
    </lineage>
</organism>
<dbReference type="EMBL" id="BMAU01021335">
    <property type="protein sequence ID" value="GFY15738.1"/>
    <property type="molecule type" value="Genomic_DNA"/>
</dbReference>
<sequence length="81" mass="8602">MALSGSLPQINLGVQGETQGGSPHNVMSDGMQSVIISNLSELKRGMIVEARLPAASVQNNQPCGCFKDHCVKGYDSLHKYG</sequence>
<reference evidence="2" key="1">
    <citation type="submission" date="2020-08" db="EMBL/GenBank/DDBJ databases">
        <title>Multicomponent nature underlies the extraordinary mechanical properties of spider dragline silk.</title>
        <authorList>
            <person name="Kono N."/>
            <person name="Nakamura H."/>
            <person name="Mori M."/>
            <person name="Yoshida Y."/>
            <person name="Ohtoshi R."/>
            <person name="Malay A.D."/>
            <person name="Moran D.A.P."/>
            <person name="Tomita M."/>
            <person name="Numata K."/>
            <person name="Arakawa K."/>
        </authorList>
    </citation>
    <scope>NUCLEOTIDE SEQUENCE</scope>
</reference>